<dbReference type="AlphaFoldDB" id="A0A2W5T552"/>
<sequence>MWRLFILSAALSGCAIVYDEKTSIFGRAPRDVAACTVDIAREGEVSTMTLLATRTIEGSGFLTPADVDRIFTGEACAIGADVVLITSEQYGVPFVGSRAAASLYRR</sequence>
<evidence type="ECO:0000313" key="2">
    <source>
        <dbReference type="Proteomes" id="UP000249061"/>
    </source>
</evidence>
<dbReference type="EMBL" id="QFQP01000027">
    <property type="protein sequence ID" value="PZR08033.1"/>
    <property type="molecule type" value="Genomic_DNA"/>
</dbReference>
<name>A0A2W5T552_9BACT</name>
<dbReference type="Proteomes" id="UP000249061">
    <property type="component" value="Unassembled WGS sequence"/>
</dbReference>
<gene>
    <name evidence="1" type="ORF">DI536_25695</name>
</gene>
<reference evidence="1 2" key="1">
    <citation type="submission" date="2017-08" db="EMBL/GenBank/DDBJ databases">
        <title>Infants hospitalized years apart are colonized by the same room-sourced microbial strains.</title>
        <authorList>
            <person name="Brooks B."/>
            <person name="Olm M.R."/>
            <person name="Firek B.A."/>
            <person name="Baker R."/>
            <person name="Thomas B.C."/>
            <person name="Morowitz M.J."/>
            <person name="Banfield J.F."/>
        </authorList>
    </citation>
    <scope>NUCLEOTIDE SEQUENCE [LARGE SCALE GENOMIC DNA]</scope>
    <source>
        <strain evidence="1">S2_003_000_R2_14</strain>
    </source>
</reference>
<organism evidence="1 2">
    <name type="scientific">Archangium gephyra</name>
    <dbReference type="NCBI Taxonomy" id="48"/>
    <lineage>
        <taxon>Bacteria</taxon>
        <taxon>Pseudomonadati</taxon>
        <taxon>Myxococcota</taxon>
        <taxon>Myxococcia</taxon>
        <taxon>Myxococcales</taxon>
        <taxon>Cystobacterineae</taxon>
        <taxon>Archangiaceae</taxon>
        <taxon>Archangium</taxon>
    </lineage>
</organism>
<evidence type="ECO:0000313" key="1">
    <source>
        <dbReference type="EMBL" id="PZR08033.1"/>
    </source>
</evidence>
<comment type="caution">
    <text evidence="1">The sequence shown here is derived from an EMBL/GenBank/DDBJ whole genome shotgun (WGS) entry which is preliminary data.</text>
</comment>
<accession>A0A2W5T552</accession>
<proteinExistence type="predicted"/>
<protein>
    <submittedName>
        <fullName evidence="1">Uncharacterized protein</fullName>
    </submittedName>
</protein>